<evidence type="ECO:0000313" key="10">
    <source>
        <dbReference type="EMBL" id="GGE10096.1"/>
    </source>
</evidence>
<keyword evidence="4 6" id="KW-0456">Lyase</keyword>
<dbReference type="Gene3D" id="1.10.275.10">
    <property type="entry name" value="Fumarase/aspartase (N-terminal domain)"/>
    <property type="match status" value="1"/>
</dbReference>
<dbReference type="EMBL" id="BMHQ01000003">
    <property type="protein sequence ID" value="GGE10096.1"/>
    <property type="molecule type" value="Genomic_DNA"/>
</dbReference>
<comment type="PTM">
    <text evidence="6">Contains an active site 4-methylidene-imidazol-5-one (MIO), which is formed autocatalytically by cyclization and dehydration of residues Ala-Ser-Gly.</text>
</comment>
<keyword evidence="3 6" id="KW-0369">Histidine metabolism</keyword>
<evidence type="ECO:0000256" key="9">
    <source>
        <dbReference type="RuleBase" id="RU004480"/>
    </source>
</evidence>
<evidence type="ECO:0000256" key="2">
    <source>
        <dbReference type="ARBA" id="ARBA00012994"/>
    </source>
</evidence>
<dbReference type="GO" id="GO:0004397">
    <property type="term" value="F:histidine ammonia-lyase activity"/>
    <property type="evidence" value="ECO:0007669"/>
    <property type="project" value="UniProtKB-UniRule"/>
</dbReference>
<evidence type="ECO:0000256" key="3">
    <source>
        <dbReference type="ARBA" id="ARBA00022808"/>
    </source>
</evidence>
<dbReference type="FunFam" id="1.20.200.10:FF:000003">
    <property type="entry name" value="Histidine ammonia-lyase"/>
    <property type="match status" value="1"/>
</dbReference>
<comment type="similarity">
    <text evidence="6 7">Belongs to the PAL/histidase family.</text>
</comment>
<dbReference type="Proteomes" id="UP000625210">
    <property type="component" value="Unassembled WGS sequence"/>
</dbReference>
<dbReference type="PANTHER" id="PTHR10362">
    <property type="entry name" value="HISTIDINE AMMONIA-LYASE"/>
    <property type="match status" value="1"/>
</dbReference>
<accession>A0A8J2VCK9</accession>
<dbReference type="UniPathway" id="UPA00379">
    <property type="reaction ID" value="UER00549"/>
</dbReference>
<comment type="pathway">
    <text evidence="1 6 8">Amino-acid degradation; L-histidine degradation into L-glutamate; N-formimidoyl-L-glutamate from L-histidine: step 1/3.</text>
</comment>
<sequence length="511" mass="55169">MMKPVSRLSLTGEHLTLESFEEVVRHYRSVDLSANAKVQMNRCRQMVTDLVAQGRTIYGITTGFGKFSDTVINQQQTAELQRNLLRSHACGVGGPLPEEVVRGMMLLRANALAKGYSGIRPSVVDTLVQMLNHRIHPVVPSQGSLGASGDLAPLAHMSLPLIGEGEVIVNGQRMQARTALDQAGIAPVALEAKEGLALINGTQMMASLLSLAVIRGKNLLLAADTIAAMTVEALGGIPHAFHPLLHQVRGHRGQITTAANLRHLLADSRRVTQPGEKRVQDAYSLRCIPQVHGASKDTWHYACQVTETELNAATDNPLLFVEGDEVISGGNFHGQPLALAADFLAIAMAEIGNISERRTERLVNPQLSGLPPFLTRNGGLHSGYMILQYTAASLVSENKTLCHPASVDSIPSSANQEDHVSMGSIATRKLHQVLDNLTHVLAIEYVCAAQALESGDKKMGKGTSPAYELLRRQLPPLTDDREGHRDIEQATELIQSGKLVQAVMKETTISV</sequence>
<dbReference type="GO" id="GO:0019557">
    <property type="term" value="P:L-histidine catabolic process to glutamate and formate"/>
    <property type="evidence" value="ECO:0007669"/>
    <property type="project" value="UniProtKB-UniPathway"/>
</dbReference>
<dbReference type="InterPro" id="IPR005921">
    <property type="entry name" value="HutH"/>
</dbReference>
<reference evidence="10" key="1">
    <citation type="journal article" date="2014" name="Int. J. Syst. Evol. Microbiol.">
        <title>Complete genome sequence of Corynebacterium casei LMG S-19264T (=DSM 44701T), isolated from a smear-ripened cheese.</title>
        <authorList>
            <consortium name="US DOE Joint Genome Institute (JGI-PGF)"/>
            <person name="Walter F."/>
            <person name="Albersmeier A."/>
            <person name="Kalinowski J."/>
            <person name="Ruckert C."/>
        </authorList>
    </citation>
    <scope>NUCLEOTIDE SEQUENCE</scope>
    <source>
        <strain evidence="10">CGMCC 1.15179</strain>
    </source>
</reference>
<proteinExistence type="inferred from homology"/>
<organism evidence="10 11">
    <name type="scientific">Marinithermofilum abyssi</name>
    <dbReference type="NCBI Taxonomy" id="1571185"/>
    <lineage>
        <taxon>Bacteria</taxon>
        <taxon>Bacillati</taxon>
        <taxon>Bacillota</taxon>
        <taxon>Bacilli</taxon>
        <taxon>Bacillales</taxon>
        <taxon>Thermoactinomycetaceae</taxon>
        <taxon>Marinithermofilum</taxon>
    </lineage>
</organism>
<protein>
    <recommendedName>
        <fullName evidence="2 6">Histidine ammonia-lyase</fullName>
        <shortName evidence="6">Histidase</shortName>
        <ecNumber evidence="2 6">4.3.1.3</ecNumber>
    </recommendedName>
</protein>
<evidence type="ECO:0000256" key="4">
    <source>
        <dbReference type="ARBA" id="ARBA00023239"/>
    </source>
</evidence>
<keyword evidence="6" id="KW-0963">Cytoplasm</keyword>
<comment type="subcellular location">
    <subcellularLocation>
        <location evidence="6 9">Cytoplasm</location>
    </subcellularLocation>
</comment>
<evidence type="ECO:0000256" key="1">
    <source>
        <dbReference type="ARBA" id="ARBA00005113"/>
    </source>
</evidence>
<dbReference type="InterPro" id="IPR008948">
    <property type="entry name" value="L-Aspartase-like"/>
</dbReference>
<dbReference type="Pfam" id="PF00221">
    <property type="entry name" value="Lyase_aromatic"/>
    <property type="match status" value="1"/>
</dbReference>
<feature type="cross-link" description="5-imidazolinone (Ala-Gly)" evidence="6">
    <location>
        <begin position="147"/>
        <end position="149"/>
    </location>
</feature>
<evidence type="ECO:0000256" key="5">
    <source>
        <dbReference type="ARBA" id="ARBA00049269"/>
    </source>
</evidence>
<gene>
    <name evidence="6 10" type="primary">hutH</name>
    <name evidence="10" type="ORF">GCM10011571_09270</name>
</gene>
<dbReference type="FunFam" id="1.10.275.10:FF:000005">
    <property type="entry name" value="Histidine ammonia-lyase"/>
    <property type="match status" value="1"/>
</dbReference>
<reference evidence="10" key="2">
    <citation type="submission" date="2020-09" db="EMBL/GenBank/DDBJ databases">
        <authorList>
            <person name="Sun Q."/>
            <person name="Zhou Y."/>
        </authorList>
    </citation>
    <scope>NUCLEOTIDE SEQUENCE</scope>
    <source>
        <strain evidence="10">CGMCC 1.15179</strain>
    </source>
</reference>
<name>A0A8J2VCK9_9BACL</name>
<dbReference type="PROSITE" id="PS00488">
    <property type="entry name" value="PAL_HISTIDASE"/>
    <property type="match status" value="1"/>
</dbReference>
<evidence type="ECO:0000256" key="7">
    <source>
        <dbReference type="RuleBase" id="RU003954"/>
    </source>
</evidence>
<dbReference type="NCBIfam" id="TIGR01225">
    <property type="entry name" value="hutH"/>
    <property type="match status" value="1"/>
</dbReference>
<dbReference type="SUPFAM" id="SSF48557">
    <property type="entry name" value="L-aspartase-like"/>
    <property type="match status" value="1"/>
</dbReference>
<dbReference type="InterPro" id="IPR001106">
    <property type="entry name" value="Aromatic_Lyase"/>
</dbReference>
<dbReference type="CDD" id="cd00332">
    <property type="entry name" value="PAL-HAL"/>
    <property type="match status" value="1"/>
</dbReference>
<comment type="catalytic activity">
    <reaction evidence="5 6 8">
        <text>L-histidine = trans-urocanate + NH4(+)</text>
        <dbReference type="Rhea" id="RHEA:21232"/>
        <dbReference type="ChEBI" id="CHEBI:17771"/>
        <dbReference type="ChEBI" id="CHEBI:28938"/>
        <dbReference type="ChEBI" id="CHEBI:57595"/>
        <dbReference type="EC" id="4.3.1.3"/>
    </reaction>
</comment>
<dbReference type="InterPro" id="IPR022313">
    <property type="entry name" value="Phe/His_NH3-lyase_AS"/>
</dbReference>
<dbReference type="NCBIfam" id="NF006871">
    <property type="entry name" value="PRK09367.1"/>
    <property type="match status" value="1"/>
</dbReference>
<dbReference type="AlphaFoldDB" id="A0A8J2VCK9"/>
<feature type="modified residue" description="2,3-didehydroalanine (Ser)" evidence="6">
    <location>
        <position position="148"/>
    </location>
</feature>
<keyword evidence="11" id="KW-1185">Reference proteome</keyword>
<dbReference type="HAMAP" id="MF_00229">
    <property type="entry name" value="His_ammonia_lyase"/>
    <property type="match status" value="1"/>
</dbReference>
<dbReference type="GO" id="GO:0019556">
    <property type="term" value="P:L-histidine catabolic process to glutamate and formamide"/>
    <property type="evidence" value="ECO:0007669"/>
    <property type="project" value="UniProtKB-UniPathway"/>
</dbReference>
<evidence type="ECO:0000256" key="6">
    <source>
        <dbReference type="HAMAP-Rule" id="MF_00229"/>
    </source>
</evidence>
<dbReference type="GO" id="GO:0005737">
    <property type="term" value="C:cytoplasm"/>
    <property type="evidence" value="ECO:0007669"/>
    <property type="project" value="UniProtKB-SubCell"/>
</dbReference>
<dbReference type="EC" id="4.3.1.3" evidence="2 6"/>
<comment type="caution">
    <text evidence="10">The sequence shown here is derived from an EMBL/GenBank/DDBJ whole genome shotgun (WGS) entry which is preliminary data.</text>
</comment>
<dbReference type="InterPro" id="IPR024083">
    <property type="entry name" value="Fumarase/histidase_N"/>
</dbReference>
<dbReference type="Gene3D" id="1.20.200.10">
    <property type="entry name" value="Fumarase/aspartase (Central domain)"/>
    <property type="match status" value="1"/>
</dbReference>
<evidence type="ECO:0000313" key="11">
    <source>
        <dbReference type="Proteomes" id="UP000625210"/>
    </source>
</evidence>
<evidence type="ECO:0000256" key="8">
    <source>
        <dbReference type="RuleBase" id="RU004479"/>
    </source>
</evidence>